<feature type="compositionally biased region" description="Low complexity" evidence="7">
    <location>
        <begin position="258"/>
        <end position="267"/>
    </location>
</feature>
<evidence type="ECO:0000256" key="5">
    <source>
        <dbReference type="ARBA" id="ARBA00023274"/>
    </source>
</evidence>
<sequence>MGARKKEAPRRGSAGLRPRKRAESLVPRVRSWPQVDVVKPLAFLGYKVGMTHAIIVDDREHVDTAGQEIFMPVTVIETPPMVALGLRVYGYDPNVGHYTLGEFWKDPSDSLRNAFGEDVLRKYLLGFSKRLPHMVEPLGSGKGFKLNLKEKEIDVDLDKVKKVSLIMSTIPFLAGGVEKKAIDILEVKIGGQVQEAFEYAKGKLGGLIDVEEVIEAGKFVDVIGVTKGKGFQGVIKRFGVKELPKWHKHRKGSRRVGARSSGRGTSSYVPQPGQMGFHRRTDYNKRVIMISDDPSKINVAGGWLHYGLVKSKYVVLAGSVFGPPKRPIILRLPVRPPSWEPAGAPPIRYISLSSKQGN</sequence>
<keyword evidence="5 6" id="KW-0687">Ribonucleoprotein</keyword>
<dbReference type="Proteomes" id="UP000060778">
    <property type="component" value="Chromosome"/>
</dbReference>
<comment type="similarity">
    <text evidence="1 6">Belongs to the universal ribosomal protein uL3 family.</text>
</comment>
<accession>A0A0U3E880</accession>
<protein>
    <recommendedName>
        <fullName evidence="6">Large ribosomal subunit protein uL3</fullName>
    </recommendedName>
</protein>
<dbReference type="AlphaFoldDB" id="A0A0U3E880"/>
<dbReference type="PATRIC" id="fig|940295.4.peg.504"/>
<gene>
    <name evidence="6" type="primary">rpl3</name>
    <name evidence="8" type="ORF">EYM_02585</name>
</gene>
<dbReference type="InterPro" id="IPR044892">
    <property type="entry name" value="Ribosomal_L3_dom_3_arc_sf"/>
</dbReference>
<evidence type="ECO:0000313" key="8">
    <source>
        <dbReference type="EMBL" id="ALU11566.1"/>
    </source>
</evidence>
<dbReference type="Gene3D" id="4.10.960.10">
    <property type="entry name" value="Ribosomal protein L3, domain 3"/>
    <property type="match status" value="1"/>
</dbReference>
<keyword evidence="2 6" id="KW-0699">rRNA-binding</keyword>
<dbReference type="GO" id="GO:0019843">
    <property type="term" value="F:rRNA binding"/>
    <property type="evidence" value="ECO:0007669"/>
    <property type="project" value="UniProtKB-UniRule"/>
</dbReference>
<dbReference type="GO" id="GO:0022625">
    <property type="term" value="C:cytosolic large ribosomal subunit"/>
    <property type="evidence" value="ECO:0007669"/>
    <property type="project" value="UniProtKB-UniRule"/>
</dbReference>
<feature type="compositionally biased region" description="Basic and acidic residues" evidence="7">
    <location>
        <begin position="1"/>
        <end position="10"/>
    </location>
</feature>
<dbReference type="InterPro" id="IPR045077">
    <property type="entry name" value="L3_arc_euk"/>
</dbReference>
<evidence type="ECO:0000256" key="1">
    <source>
        <dbReference type="ARBA" id="ARBA00006540"/>
    </source>
</evidence>
<keyword evidence="9" id="KW-1185">Reference proteome</keyword>
<dbReference type="InterPro" id="IPR000597">
    <property type="entry name" value="Ribosomal_uL3"/>
</dbReference>
<dbReference type="PANTHER" id="PTHR11363:SF5">
    <property type="entry name" value="LARGE RIBOSOMAL SUBUNIT PROTEIN UL3"/>
    <property type="match status" value="1"/>
</dbReference>
<dbReference type="GeneID" id="30679914"/>
<dbReference type="GO" id="GO:0006412">
    <property type="term" value="P:translation"/>
    <property type="evidence" value="ECO:0007669"/>
    <property type="project" value="UniProtKB-UniRule"/>
</dbReference>
<dbReference type="RefSeq" id="WP_075049528.1">
    <property type="nucleotide sequence ID" value="NZ_CP006867.1"/>
</dbReference>
<evidence type="ECO:0000256" key="6">
    <source>
        <dbReference type="HAMAP-Rule" id="MF_01325"/>
    </source>
</evidence>
<dbReference type="Gene3D" id="2.40.30.10">
    <property type="entry name" value="Translation factors"/>
    <property type="match status" value="1"/>
</dbReference>
<dbReference type="OrthoDB" id="6121at2157"/>
<dbReference type="HAMAP" id="MF_01325_A">
    <property type="entry name" value="Ribosomal_uL3_A"/>
    <property type="match status" value="1"/>
</dbReference>
<dbReference type="NCBIfam" id="TIGR03626">
    <property type="entry name" value="L3_arch"/>
    <property type="match status" value="1"/>
</dbReference>
<feature type="region of interest" description="Disordered" evidence="7">
    <location>
        <begin position="1"/>
        <end position="21"/>
    </location>
</feature>
<feature type="region of interest" description="Disordered" evidence="7">
    <location>
        <begin position="249"/>
        <end position="275"/>
    </location>
</feature>
<name>A0A0U3E880_9CREN</name>
<organism evidence="8 9">
    <name type="scientific">Ignicoccus islandicus DSM 13165</name>
    <dbReference type="NCBI Taxonomy" id="940295"/>
    <lineage>
        <taxon>Archaea</taxon>
        <taxon>Thermoproteota</taxon>
        <taxon>Thermoprotei</taxon>
        <taxon>Desulfurococcales</taxon>
        <taxon>Desulfurococcaceae</taxon>
        <taxon>Ignicoccus</taxon>
    </lineage>
</organism>
<dbReference type="PANTHER" id="PTHR11363">
    <property type="entry name" value="60S RIBOSOMAL PROTEIN L3-RELATED"/>
    <property type="match status" value="1"/>
</dbReference>
<comment type="function">
    <text evidence="6">One of the primary rRNA binding proteins, it binds directly near the 3'-end of the 23S rRNA, where it nucleates assembly of the 50S subunit.</text>
</comment>
<dbReference type="InterPro" id="IPR009000">
    <property type="entry name" value="Transl_B-barrel_sf"/>
</dbReference>
<dbReference type="InterPro" id="IPR019928">
    <property type="entry name" value="Ribosomal_uL3_arc"/>
</dbReference>
<proteinExistence type="inferred from homology"/>
<dbReference type="GO" id="GO:0003735">
    <property type="term" value="F:structural constituent of ribosome"/>
    <property type="evidence" value="ECO:0007669"/>
    <property type="project" value="UniProtKB-UniRule"/>
</dbReference>
<dbReference type="EMBL" id="CP006867">
    <property type="protein sequence ID" value="ALU11566.1"/>
    <property type="molecule type" value="Genomic_DNA"/>
</dbReference>
<keyword evidence="4 6" id="KW-0689">Ribosomal protein</keyword>
<evidence type="ECO:0000256" key="7">
    <source>
        <dbReference type="SAM" id="MobiDB-lite"/>
    </source>
</evidence>
<dbReference type="Pfam" id="PF00297">
    <property type="entry name" value="Ribosomal_L3"/>
    <property type="match status" value="1"/>
</dbReference>
<evidence type="ECO:0000256" key="4">
    <source>
        <dbReference type="ARBA" id="ARBA00022980"/>
    </source>
</evidence>
<evidence type="ECO:0000313" key="9">
    <source>
        <dbReference type="Proteomes" id="UP000060778"/>
    </source>
</evidence>
<dbReference type="NCBIfam" id="NF003261">
    <property type="entry name" value="PRK04231.1"/>
    <property type="match status" value="1"/>
</dbReference>
<dbReference type="Gene3D" id="3.30.1430.10">
    <property type="match status" value="1"/>
</dbReference>
<evidence type="ECO:0000256" key="2">
    <source>
        <dbReference type="ARBA" id="ARBA00022730"/>
    </source>
</evidence>
<comment type="subunit">
    <text evidence="6">Part of the 50S ribosomal subunit. Forms a cluster with proteins L14 and L24e.</text>
</comment>
<dbReference type="STRING" id="940295.EYM_02585"/>
<reference evidence="8 9" key="1">
    <citation type="submission" date="2013-11" db="EMBL/GenBank/DDBJ databases">
        <title>Comparative genomics of Ignicoccus.</title>
        <authorList>
            <person name="Podar M."/>
        </authorList>
    </citation>
    <scope>NUCLEOTIDE SEQUENCE [LARGE SCALE GENOMIC DNA]</scope>
    <source>
        <strain evidence="8 9">DSM 13165</strain>
    </source>
</reference>
<dbReference type="SUPFAM" id="SSF50447">
    <property type="entry name" value="Translation proteins"/>
    <property type="match status" value="1"/>
</dbReference>
<keyword evidence="3 6" id="KW-0694">RNA-binding</keyword>
<dbReference type="KEGG" id="iis:EYM_02585"/>
<evidence type="ECO:0000256" key="3">
    <source>
        <dbReference type="ARBA" id="ARBA00022884"/>
    </source>
</evidence>